<comment type="pathway">
    <text evidence="4">Amino-acid biosynthesis.</text>
</comment>
<sequence>MGKLAGFKEFERKDFSTRPVDKRIKDYKEVHTPLSLHEMENQAARCMNCGTPFCNWGCPLGNLIPDWNDFTYNGDWKKAYEELSFTNNFPEFTGRICPALCEASCTLGVNYNPVSIREIEYMVIERAFKEGFIKPNIPKNRTGKKVAVIGSGPSGLSTAVQLNSVGHNVVIFERHDEIGGLLRYGIPDFKLDKKVIQRRVELMKQEGIEFKTNINVGVDVSYQDILNEFDAVVLTGGSTIPRDLKVPGRELEGIYFAVDYLSAQNRKVAGKNAEKYITAKDKSVVVIGGGDTGSDCIGTAIRQGAKKVYQIEIMPKPPVYRDDTMPWPTYPKILKTTTSHEEGCERKWNVSTKQFVGKDGKVNKLHCTEVEWYKDKDGAMKFNEVKGSEFDIDADLVLIAMGFLHPQHEGLLNDLSLEFDGRGNVLTSDNHMTNIKGVFSAGDMRTGQSLVVKAISDGRITAKYVDEYLMGDTFL</sequence>
<dbReference type="SUPFAM" id="SSF51971">
    <property type="entry name" value="Nucleotide-binding domain"/>
    <property type="match status" value="2"/>
</dbReference>
<evidence type="ECO:0000313" key="8">
    <source>
        <dbReference type="Proteomes" id="UP001519307"/>
    </source>
</evidence>
<keyword evidence="1" id="KW-0028">Amino-acid biosynthesis</keyword>
<dbReference type="Proteomes" id="UP001519307">
    <property type="component" value="Unassembled WGS sequence"/>
</dbReference>
<dbReference type="RefSeq" id="WP_209701035.1">
    <property type="nucleotide sequence ID" value="NZ_JAGGLM010000002.1"/>
</dbReference>
<proteinExistence type="predicted"/>
<dbReference type="PANTHER" id="PTHR43100">
    <property type="entry name" value="GLUTAMATE SYNTHASE [NADPH] SMALL CHAIN"/>
    <property type="match status" value="1"/>
</dbReference>
<gene>
    <name evidence="7" type="ORF">J2Z42_000784</name>
</gene>
<dbReference type="NCBIfam" id="TIGR01317">
    <property type="entry name" value="GOGAT_sm_gam"/>
    <property type="match status" value="1"/>
</dbReference>
<dbReference type="Pfam" id="PF07992">
    <property type="entry name" value="Pyr_redox_2"/>
    <property type="match status" value="1"/>
</dbReference>
<dbReference type="InterPro" id="IPR051394">
    <property type="entry name" value="Glutamate_Synthase"/>
</dbReference>
<reference evidence="7 8" key="1">
    <citation type="submission" date="2021-03" db="EMBL/GenBank/DDBJ databases">
        <title>Genomic Encyclopedia of Type Strains, Phase IV (KMG-IV): sequencing the most valuable type-strain genomes for metagenomic binning, comparative biology and taxonomic classification.</title>
        <authorList>
            <person name="Goeker M."/>
        </authorList>
    </citation>
    <scope>NUCLEOTIDE SEQUENCE [LARGE SCALE GENOMIC DNA]</scope>
    <source>
        <strain evidence="7 8">DSM 28783</strain>
    </source>
</reference>
<dbReference type="InterPro" id="IPR036188">
    <property type="entry name" value="FAD/NAD-bd_sf"/>
</dbReference>
<dbReference type="Gene3D" id="1.10.1060.10">
    <property type="entry name" value="Alpha-helical ferredoxin"/>
    <property type="match status" value="1"/>
</dbReference>
<dbReference type="Gene3D" id="3.50.50.60">
    <property type="entry name" value="FAD/NAD(P)-binding domain"/>
    <property type="match status" value="2"/>
</dbReference>
<evidence type="ECO:0000313" key="7">
    <source>
        <dbReference type="EMBL" id="MBP2032119.1"/>
    </source>
</evidence>
<dbReference type="InterPro" id="IPR009051">
    <property type="entry name" value="Helical_ferredxn"/>
</dbReference>
<feature type="domain" description="FAD/NAD(P)-binding" evidence="5">
    <location>
        <begin position="228"/>
        <end position="458"/>
    </location>
</feature>
<dbReference type="PANTHER" id="PTHR43100:SF1">
    <property type="entry name" value="GLUTAMATE SYNTHASE [NADPH] SMALL CHAIN"/>
    <property type="match status" value="1"/>
</dbReference>
<evidence type="ECO:0000259" key="5">
    <source>
        <dbReference type="Pfam" id="PF07992"/>
    </source>
</evidence>
<dbReference type="InterPro" id="IPR006005">
    <property type="entry name" value="Glut_synth_ssu1"/>
</dbReference>
<evidence type="ECO:0000259" key="6">
    <source>
        <dbReference type="Pfam" id="PF14691"/>
    </source>
</evidence>
<dbReference type="GO" id="GO:0016040">
    <property type="term" value="F:glutamate synthase (NADH) activity"/>
    <property type="evidence" value="ECO:0007669"/>
    <property type="project" value="UniProtKB-EC"/>
</dbReference>
<keyword evidence="3" id="KW-0314">Glutamate biosynthesis</keyword>
<dbReference type="EMBL" id="JAGGLM010000002">
    <property type="protein sequence ID" value="MBP2032119.1"/>
    <property type="molecule type" value="Genomic_DNA"/>
</dbReference>
<dbReference type="InterPro" id="IPR028261">
    <property type="entry name" value="DPD_II"/>
</dbReference>
<evidence type="ECO:0000256" key="4">
    <source>
        <dbReference type="ARBA" id="ARBA00029440"/>
    </source>
</evidence>
<dbReference type="EC" id="1.4.1.14" evidence="7"/>
<comment type="caution">
    <text evidence="7">The sequence shown here is derived from an EMBL/GenBank/DDBJ whole genome shotgun (WGS) entry which is preliminary data.</text>
</comment>
<dbReference type="Pfam" id="PF14691">
    <property type="entry name" value="Fer4_20"/>
    <property type="match status" value="1"/>
</dbReference>
<dbReference type="GO" id="GO:0004355">
    <property type="term" value="F:glutamate synthase (NADPH) activity"/>
    <property type="evidence" value="ECO:0007669"/>
    <property type="project" value="UniProtKB-EC"/>
</dbReference>
<accession>A0ABS4KQ03</accession>
<dbReference type="EC" id="1.4.1.13" evidence="7"/>
<organism evidence="7 8">
    <name type="scientific">Clostridium algifaecis</name>
    <dbReference type="NCBI Taxonomy" id="1472040"/>
    <lineage>
        <taxon>Bacteria</taxon>
        <taxon>Bacillati</taxon>
        <taxon>Bacillota</taxon>
        <taxon>Clostridia</taxon>
        <taxon>Eubacteriales</taxon>
        <taxon>Clostridiaceae</taxon>
        <taxon>Clostridium</taxon>
    </lineage>
</organism>
<dbReference type="InterPro" id="IPR023753">
    <property type="entry name" value="FAD/NAD-binding_dom"/>
</dbReference>
<dbReference type="PRINTS" id="PR00419">
    <property type="entry name" value="ADXRDTASE"/>
</dbReference>
<feature type="domain" description="Dihydroprymidine dehydrogenase" evidence="6">
    <location>
        <begin position="23"/>
        <end position="130"/>
    </location>
</feature>
<protein>
    <submittedName>
        <fullName evidence="7">Glutamate synthase (NADPH/NADH) small chain</fullName>
        <ecNumber evidence="7">1.4.1.13</ecNumber>
        <ecNumber evidence="7">1.4.1.14</ecNumber>
    </submittedName>
</protein>
<keyword evidence="2 7" id="KW-0560">Oxidoreductase</keyword>
<dbReference type="Pfam" id="PF13450">
    <property type="entry name" value="NAD_binding_8"/>
    <property type="match status" value="1"/>
</dbReference>
<keyword evidence="8" id="KW-1185">Reference proteome</keyword>
<evidence type="ECO:0000256" key="2">
    <source>
        <dbReference type="ARBA" id="ARBA00023002"/>
    </source>
</evidence>
<dbReference type="SUPFAM" id="SSF46548">
    <property type="entry name" value="alpha-helical ferredoxin"/>
    <property type="match status" value="1"/>
</dbReference>
<evidence type="ECO:0000256" key="3">
    <source>
        <dbReference type="ARBA" id="ARBA00023164"/>
    </source>
</evidence>
<evidence type="ECO:0000256" key="1">
    <source>
        <dbReference type="ARBA" id="ARBA00022605"/>
    </source>
</evidence>
<name>A0ABS4KQ03_9CLOT</name>